<sequence>MATWSEKLVNIIVNSLHPGFIVTNLFRNFNMFTGTKSDFYDLFDLYFKGAATTCYLALNPKVNGITKRHFSNSNLAEPSQKAKDSALAKGLWDFSLRSTSSK</sequence>
<dbReference type="PANTHER" id="PTHR48476">
    <property type="entry name" value="SHORT-CHAIN DEHYDROGENASE TIC 32, CHLOROPLASTIC-LIKE"/>
    <property type="match status" value="1"/>
</dbReference>
<dbReference type="PANTHER" id="PTHR48476:SF1">
    <property type="entry name" value="SHORT-CHAIN DEHYDROGENASE TIC 32, CHLOROPLASTIC-LIKE"/>
    <property type="match status" value="1"/>
</dbReference>
<comment type="caution">
    <text evidence="1">The sequence shown here is derived from an EMBL/GenBank/DDBJ whole genome shotgun (WGS) entry which is preliminary data.</text>
</comment>
<accession>A0AA38WCB3</accession>
<dbReference type="Proteomes" id="UP001172457">
    <property type="component" value="Chromosome 3"/>
</dbReference>
<dbReference type="Gene3D" id="3.40.50.720">
    <property type="entry name" value="NAD(P)-binding Rossmann-like Domain"/>
    <property type="match status" value="1"/>
</dbReference>
<evidence type="ECO:0000313" key="2">
    <source>
        <dbReference type="Proteomes" id="UP001172457"/>
    </source>
</evidence>
<keyword evidence="2" id="KW-1185">Reference proteome</keyword>
<reference evidence="1" key="1">
    <citation type="submission" date="2023-03" db="EMBL/GenBank/DDBJ databases">
        <title>Chromosome-scale reference genome and RAD-based genetic map of yellow starthistle (Centaurea solstitialis) reveal putative structural variation and QTLs associated with invader traits.</title>
        <authorList>
            <person name="Reatini B."/>
            <person name="Cang F.A."/>
            <person name="Jiang Q."/>
            <person name="Mckibben M.T.W."/>
            <person name="Barker M.S."/>
            <person name="Rieseberg L.H."/>
            <person name="Dlugosch K.M."/>
        </authorList>
    </citation>
    <scope>NUCLEOTIDE SEQUENCE</scope>
    <source>
        <strain evidence="1">CAN-66</strain>
        <tissue evidence="1">Leaf</tissue>
    </source>
</reference>
<dbReference type="InterPro" id="IPR055280">
    <property type="entry name" value="TIC32"/>
</dbReference>
<evidence type="ECO:0000313" key="1">
    <source>
        <dbReference type="EMBL" id="KAJ9555272.1"/>
    </source>
</evidence>
<gene>
    <name evidence="1" type="ORF">OSB04_009886</name>
</gene>
<name>A0AA38WCB3_9ASTR</name>
<protein>
    <submittedName>
        <fullName evidence="1">Uncharacterized protein</fullName>
    </submittedName>
</protein>
<proteinExistence type="predicted"/>
<dbReference type="AlphaFoldDB" id="A0AA38WCB3"/>
<dbReference type="EMBL" id="JARYMX010000003">
    <property type="protein sequence ID" value="KAJ9555272.1"/>
    <property type="molecule type" value="Genomic_DNA"/>
</dbReference>
<organism evidence="1 2">
    <name type="scientific">Centaurea solstitialis</name>
    <name type="common">yellow star-thistle</name>
    <dbReference type="NCBI Taxonomy" id="347529"/>
    <lineage>
        <taxon>Eukaryota</taxon>
        <taxon>Viridiplantae</taxon>
        <taxon>Streptophyta</taxon>
        <taxon>Embryophyta</taxon>
        <taxon>Tracheophyta</taxon>
        <taxon>Spermatophyta</taxon>
        <taxon>Magnoliopsida</taxon>
        <taxon>eudicotyledons</taxon>
        <taxon>Gunneridae</taxon>
        <taxon>Pentapetalae</taxon>
        <taxon>asterids</taxon>
        <taxon>campanulids</taxon>
        <taxon>Asterales</taxon>
        <taxon>Asteraceae</taxon>
        <taxon>Carduoideae</taxon>
        <taxon>Cardueae</taxon>
        <taxon>Centaureinae</taxon>
        <taxon>Centaurea</taxon>
    </lineage>
</organism>